<reference evidence="5 6" key="1">
    <citation type="journal article" date="2014" name="Nat. Commun.">
        <title>Multiple recent horizontal transfers of a large genomic region in cheese making fungi.</title>
        <authorList>
            <person name="Cheeseman K."/>
            <person name="Ropars J."/>
            <person name="Renault P."/>
            <person name="Dupont J."/>
            <person name="Gouzy J."/>
            <person name="Branca A."/>
            <person name="Abraham A.L."/>
            <person name="Ceppi M."/>
            <person name="Conseiller E."/>
            <person name="Debuchy R."/>
            <person name="Malagnac F."/>
            <person name="Goarin A."/>
            <person name="Silar P."/>
            <person name="Lacoste S."/>
            <person name="Sallet E."/>
            <person name="Bensimon A."/>
            <person name="Giraud T."/>
            <person name="Brygoo Y."/>
        </authorList>
    </citation>
    <scope>NUCLEOTIDE SEQUENCE [LARGE SCALE GENOMIC DNA]</scope>
    <source>
        <strain evidence="6">FM 013</strain>
    </source>
</reference>
<dbReference type="Pfam" id="PF25053">
    <property type="entry name" value="DUF7791"/>
    <property type="match status" value="1"/>
</dbReference>
<evidence type="ECO:0000256" key="1">
    <source>
        <dbReference type="ARBA" id="ARBA00022737"/>
    </source>
</evidence>
<keyword evidence="6" id="KW-1185">Reference proteome</keyword>
<evidence type="ECO:0000313" key="6">
    <source>
        <dbReference type="Proteomes" id="UP000053732"/>
    </source>
</evidence>
<dbReference type="InterPro" id="IPR027417">
    <property type="entry name" value="P-loop_NTPase"/>
</dbReference>
<dbReference type="InterPro" id="IPR056884">
    <property type="entry name" value="NPHP3-like_N"/>
</dbReference>
<feature type="compositionally biased region" description="Basic and acidic residues" evidence="2">
    <location>
        <begin position="988"/>
        <end position="998"/>
    </location>
</feature>
<evidence type="ECO:0000313" key="5">
    <source>
        <dbReference type="EMBL" id="CRL28896.1"/>
    </source>
</evidence>
<evidence type="ECO:0000256" key="2">
    <source>
        <dbReference type="SAM" id="MobiDB-lite"/>
    </source>
</evidence>
<evidence type="ECO:0000259" key="3">
    <source>
        <dbReference type="Pfam" id="PF24883"/>
    </source>
</evidence>
<dbReference type="Proteomes" id="UP000053732">
    <property type="component" value="Unassembled WGS sequence"/>
</dbReference>
<dbReference type="PANTHER" id="PTHR10039:SF5">
    <property type="entry name" value="NACHT DOMAIN-CONTAINING PROTEIN"/>
    <property type="match status" value="1"/>
</dbReference>
<feature type="region of interest" description="Disordered" evidence="2">
    <location>
        <begin position="979"/>
        <end position="998"/>
    </location>
</feature>
<dbReference type="SUPFAM" id="SSF52540">
    <property type="entry name" value="P-loop containing nucleoside triphosphate hydrolases"/>
    <property type="match status" value="1"/>
</dbReference>
<organism evidence="5 6">
    <name type="scientific">Penicillium camemberti (strain FM 013)</name>
    <dbReference type="NCBI Taxonomy" id="1429867"/>
    <lineage>
        <taxon>Eukaryota</taxon>
        <taxon>Fungi</taxon>
        <taxon>Dikarya</taxon>
        <taxon>Ascomycota</taxon>
        <taxon>Pezizomycotina</taxon>
        <taxon>Eurotiomycetes</taxon>
        <taxon>Eurotiomycetidae</taxon>
        <taxon>Eurotiales</taxon>
        <taxon>Aspergillaceae</taxon>
        <taxon>Penicillium</taxon>
    </lineage>
</organism>
<proteinExistence type="predicted"/>
<accession>A0A0G4PS35</accession>
<protein>
    <submittedName>
        <fullName evidence="5">Str. FM013</fullName>
    </submittedName>
</protein>
<dbReference type="STRING" id="1429867.A0A0G4PS35"/>
<evidence type="ECO:0000259" key="4">
    <source>
        <dbReference type="Pfam" id="PF25053"/>
    </source>
</evidence>
<dbReference type="EMBL" id="HG793164">
    <property type="protein sequence ID" value="CRL28896.1"/>
    <property type="molecule type" value="Genomic_DNA"/>
</dbReference>
<sequence>MTAVEQGSAISATAPTLVVQFLHAAVQLVGQLYEIHTLYNDEQLANEWDICDLHIQLTSLSENIASGCPRDIGPLSEQDQGFDDLRATSHLILNIILARLKLIQDFGPGSPLRVGELKKFWPREDVEGLEERIMSLRSELQVAISSLQTLVTIREALLSLDITRGRRAPKEPSLRDQRLEGNERSSKPSIVTLFGKDVTGLPNVGAHEEVEKVYTESTIFTDHETTIQDFLMEAIKFSSMTDREESVTVAHSKTFDWIFSNEPTVLQGWRPKSSLSGWLQNGEQQEGIYWISGKAGSGKSTLMRFIMHHAKTMSLLGSWAGNKQLITAGFYFWISGTLEQRSQTGLIRHLLSQLLDQQRHLIPMVFPERWKHLISLSTRERVKASISWDLLELTAALKSFFNYAGRGSKVCLFIDGLDEFAGDHQQIVDFFKDCVDSYTHVKICISSRPFPIFRAAFGKNPRLELHELTRRDMLHFARDHLYRDPWIGQILTQDEEAALQLINSIVRGADGVFLWVMLVVQSILRHGNYQDVPQMHEYLGQHPTDLDELFTHFLFDATARDQTLIMSRLFQLLQAREEAFYATRQQDASSTSLWDISLADQSEEIVTYIPKDVQQATHQDVIRICEVTKARLSRECAGLIVTHTSGLSTSMLQRNTPSPAQQLGYSKVAYVHRTVKDFFSLSHVRSRLLEPMLGSSFEPHISLLTSIVLQFKWPLDEFHPDRQINDRWPNILLAFTHARLSQNHRQSQLVLIPELNQVLCQHWACRDSIENDHWARSLFSSYEKRKNLTLYDPFLSLSAKFGLATLVRERIRKYDSRSHGNGGGIPLLSHCIEMLASRRQTVYPLSSPEMVREILMRGANPNQHYQDLNGRSQTPWLVVLDYLREADRRQWIGYYDTSESGISRLSVILSLFIEHGADPNGILVKTKFDPSASALEIITSIYRKYASPEFSQLRRVLIDKGAHERDGHDIWYQVYDMSSHRTPSSDRTQTKDLDDGDKENIIRVPSLESVKPELAADLELNVIPSPNAQQDDFNQGSPYPICILDFEL</sequence>
<feature type="domain" description="Nephrocystin 3-like N-terminal" evidence="3">
    <location>
        <begin position="275"/>
        <end position="448"/>
    </location>
</feature>
<feature type="domain" description="DUF7791" evidence="4">
    <location>
        <begin position="566"/>
        <end position="712"/>
    </location>
</feature>
<keyword evidence="1" id="KW-0677">Repeat</keyword>
<gene>
    <name evidence="5" type="ORF">PCAMFM013_S031g000064</name>
</gene>
<name>A0A0G4PS35_PENC3</name>
<dbReference type="InterPro" id="IPR056693">
    <property type="entry name" value="DUF7791"/>
</dbReference>
<dbReference type="PANTHER" id="PTHR10039">
    <property type="entry name" value="AMELOGENIN"/>
    <property type="match status" value="1"/>
</dbReference>
<dbReference type="Gene3D" id="3.40.50.300">
    <property type="entry name" value="P-loop containing nucleotide triphosphate hydrolases"/>
    <property type="match status" value="1"/>
</dbReference>
<dbReference type="Pfam" id="PF24883">
    <property type="entry name" value="NPHP3_N"/>
    <property type="match status" value="1"/>
</dbReference>
<dbReference type="AlphaFoldDB" id="A0A0G4PS35"/>